<dbReference type="AlphaFoldDB" id="A0AA38H794"/>
<dbReference type="InterPro" id="IPR036638">
    <property type="entry name" value="HLH_DNA-bd_sf"/>
</dbReference>
<feature type="domain" description="BHLH" evidence="2">
    <location>
        <begin position="127"/>
        <end position="183"/>
    </location>
</feature>
<dbReference type="Pfam" id="PF00010">
    <property type="entry name" value="HLH"/>
    <property type="match status" value="1"/>
</dbReference>
<feature type="compositionally biased region" description="Low complexity" evidence="1">
    <location>
        <begin position="273"/>
        <end position="283"/>
    </location>
</feature>
<dbReference type="SMART" id="SM00353">
    <property type="entry name" value="HLH"/>
    <property type="match status" value="1"/>
</dbReference>
<feature type="compositionally biased region" description="Low complexity" evidence="1">
    <location>
        <begin position="303"/>
        <end position="327"/>
    </location>
</feature>
<evidence type="ECO:0000259" key="2">
    <source>
        <dbReference type="PROSITE" id="PS50888"/>
    </source>
</evidence>
<sequence>MSIATSTHIHPPPSINEARYTSSSAGPSRLPAPLPFPHHQSGEMPPPSSTQPSRKRKLAPTAASPMPSSPSSSSADAQDGAYTPVQATGRGGTKRTKAGASQAAAGSSSGGAARGGSSGKGMSREALRKQNHSLIERRRREKINHALGELRDMVPGLGDAEGGKGGEFKLEVLERTVDHMKDLKAHIQDLEARLAKSPSAGGSSFANSSQVKAKSSTSTSSSTTTGKKPSPAPRHSASPPTPSQSPDPNETDAEPNLPPAYTLAARPSPPQLPSSTHSSPSSPARHTMEAPSITSLLASLPDRQQPVPSSRPQPASSQAYNPTLYLPFPTPSPTSPFLSYGSHSHSSSAASSGPPEPSPFIAPLQGIALFGGALSLDNPSPADAFVTHNPVSAGGRAGKGGDTSKEQEDAANVLLAFSSPDVMRPMGYMTPLVAPAEASGVRERRGTLDSEDFVLDGGVASRGMSGTDRRTQGEVRGKTARDILRM</sequence>
<feature type="compositionally biased region" description="Low complexity" evidence="1">
    <location>
        <begin position="215"/>
        <end position="225"/>
    </location>
</feature>
<dbReference type="EMBL" id="JAKWFO010000008">
    <property type="protein sequence ID" value="KAI9633669.1"/>
    <property type="molecule type" value="Genomic_DNA"/>
</dbReference>
<dbReference type="PANTHER" id="PTHR46266">
    <property type="entry name" value="TRANSCRIPTION FACTOR TT8"/>
    <property type="match status" value="1"/>
</dbReference>
<dbReference type="Proteomes" id="UP001164286">
    <property type="component" value="Unassembled WGS sequence"/>
</dbReference>
<feature type="compositionally biased region" description="Basic and acidic residues" evidence="1">
    <location>
        <begin position="122"/>
        <end position="138"/>
    </location>
</feature>
<proteinExistence type="predicted"/>
<dbReference type="GeneID" id="77729250"/>
<feature type="compositionally biased region" description="Polar residues" evidence="1">
    <location>
        <begin position="200"/>
        <end position="214"/>
    </location>
</feature>
<feature type="compositionally biased region" description="Low complexity" evidence="1">
    <location>
        <begin position="335"/>
        <end position="353"/>
    </location>
</feature>
<organism evidence="3 4">
    <name type="scientific">Dioszegia hungarica</name>
    <dbReference type="NCBI Taxonomy" id="4972"/>
    <lineage>
        <taxon>Eukaryota</taxon>
        <taxon>Fungi</taxon>
        <taxon>Dikarya</taxon>
        <taxon>Basidiomycota</taxon>
        <taxon>Agaricomycotina</taxon>
        <taxon>Tremellomycetes</taxon>
        <taxon>Tremellales</taxon>
        <taxon>Bulleribasidiaceae</taxon>
        <taxon>Dioszegia</taxon>
    </lineage>
</organism>
<dbReference type="Gene3D" id="4.10.280.10">
    <property type="entry name" value="Helix-loop-helix DNA-binding domain"/>
    <property type="match status" value="1"/>
</dbReference>
<dbReference type="GO" id="GO:0046983">
    <property type="term" value="F:protein dimerization activity"/>
    <property type="evidence" value="ECO:0007669"/>
    <property type="project" value="InterPro"/>
</dbReference>
<dbReference type="RefSeq" id="XP_052943446.1">
    <property type="nucleotide sequence ID" value="XM_053090045.1"/>
</dbReference>
<reference evidence="3" key="1">
    <citation type="journal article" date="2022" name="G3 (Bethesda)">
        <title>High quality genome of the basidiomycete yeast Dioszegia hungarica PDD-24b-2 isolated from cloud water.</title>
        <authorList>
            <person name="Jarrige D."/>
            <person name="Haridas S."/>
            <person name="Bleykasten-Grosshans C."/>
            <person name="Joly M."/>
            <person name="Nadalig T."/>
            <person name="Sancelme M."/>
            <person name="Vuilleumier S."/>
            <person name="Grigoriev I.V."/>
            <person name="Amato P."/>
            <person name="Bringel F."/>
        </authorList>
    </citation>
    <scope>NUCLEOTIDE SEQUENCE</scope>
    <source>
        <strain evidence="3">PDD-24b-2</strain>
    </source>
</reference>
<comment type="caution">
    <text evidence="3">The sequence shown here is derived from an EMBL/GenBank/DDBJ whole genome shotgun (WGS) entry which is preliminary data.</text>
</comment>
<evidence type="ECO:0000256" key="1">
    <source>
        <dbReference type="SAM" id="MobiDB-lite"/>
    </source>
</evidence>
<dbReference type="InterPro" id="IPR011598">
    <property type="entry name" value="bHLH_dom"/>
</dbReference>
<feature type="compositionally biased region" description="Gly residues" evidence="1">
    <location>
        <begin position="108"/>
        <end position="119"/>
    </location>
</feature>
<feature type="region of interest" description="Disordered" evidence="1">
    <location>
        <begin position="1"/>
        <end position="140"/>
    </location>
</feature>
<protein>
    <recommendedName>
        <fullName evidence="2">BHLH domain-containing protein</fullName>
    </recommendedName>
</protein>
<gene>
    <name evidence="3" type="ORF">MKK02DRAFT_38327</name>
</gene>
<accession>A0AA38H794</accession>
<evidence type="ECO:0000313" key="3">
    <source>
        <dbReference type="EMBL" id="KAI9633669.1"/>
    </source>
</evidence>
<dbReference type="PROSITE" id="PS50888">
    <property type="entry name" value="BHLH"/>
    <property type="match status" value="1"/>
</dbReference>
<feature type="region of interest" description="Disordered" evidence="1">
    <location>
        <begin position="385"/>
        <end position="407"/>
    </location>
</feature>
<name>A0AA38H794_9TREE</name>
<dbReference type="PANTHER" id="PTHR46266:SF4">
    <property type="entry name" value="TRANSCRIPTION FACTOR TT8"/>
    <property type="match status" value="1"/>
</dbReference>
<keyword evidence="4" id="KW-1185">Reference proteome</keyword>
<evidence type="ECO:0000313" key="4">
    <source>
        <dbReference type="Proteomes" id="UP001164286"/>
    </source>
</evidence>
<feature type="region of interest" description="Disordered" evidence="1">
    <location>
        <begin position="194"/>
        <end position="360"/>
    </location>
</feature>
<feature type="region of interest" description="Disordered" evidence="1">
    <location>
        <begin position="438"/>
        <end position="486"/>
    </location>
</feature>
<feature type="compositionally biased region" description="Low complexity" evidence="1">
    <location>
        <begin position="98"/>
        <end position="107"/>
    </location>
</feature>
<feature type="compositionally biased region" description="Low complexity" evidence="1">
    <location>
        <begin position="59"/>
        <end position="75"/>
    </location>
</feature>
<dbReference type="SUPFAM" id="SSF47459">
    <property type="entry name" value="HLH, helix-loop-helix DNA-binding domain"/>
    <property type="match status" value="1"/>
</dbReference>
<feature type="compositionally biased region" description="Basic and acidic residues" evidence="1">
    <location>
        <begin position="467"/>
        <end position="486"/>
    </location>
</feature>